<reference evidence="1 2" key="1">
    <citation type="journal article" date="2016" name="Int. J. Syst. Evol. Microbiol.">
        <title>Desulfotomaculum ferrireducens sp. nov., a moderately thermophilic sulfate-reducing and dissimilatory Fe(III)-reducing bacterium isolated from compost.</title>
        <authorList>
            <person name="Yang G."/>
            <person name="Guo J."/>
            <person name="Zhuang L."/>
            <person name="Yuan Y."/>
            <person name="Zhou S."/>
        </authorList>
    </citation>
    <scope>NUCLEOTIDE SEQUENCE [LARGE SCALE GENOMIC DNA]</scope>
    <source>
        <strain evidence="1 2">GSS09</strain>
    </source>
</reference>
<proteinExistence type="predicted"/>
<gene>
    <name evidence="1" type="ORF">B0537_04415</name>
</gene>
<dbReference type="KEGG" id="dfg:B0537_04415"/>
<protein>
    <submittedName>
        <fullName evidence="1">Uncharacterized protein</fullName>
    </submittedName>
</protein>
<organism evidence="1 2">
    <name type="scientific">Desulforamulus ferrireducens</name>
    <dbReference type="NCBI Taxonomy" id="1833852"/>
    <lineage>
        <taxon>Bacteria</taxon>
        <taxon>Bacillati</taxon>
        <taxon>Bacillota</taxon>
        <taxon>Clostridia</taxon>
        <taxon>Eubacteriales</taxon>
        <taxon>Peptococcaceae</taxon>
        <taxon>Desulforamulus</taxon>
    </lineage>
</organism>
<dbReference type="EMBL" id="CP019698">
    <property type="protein sequence ID" value="AQS58398.1"/>
    <property type="molecule type" value="Genomic_DNA"/>
</dbReference>
<dbReference type="AlphaFoldDB" id="A0A1S6IUE7"/>
<evidence type="ECO:0000313" key="2">
    <source>
        <dbReference type="Proteomes" id="UP000189464"/>
    </source>
</evidence>
<dbReference type="RefSeq" id="WP_077713362.1">
    <property type="nucleotide sequence ID" value="NZ_CP019698.1"/>
</dbReference>
<dbReference type="Proteomes" id="UP000189464">
    <property type="component" value="Chromosome"/>
</dbReference>
<evidence type="ECO:0000313" key="1">
    <source>
        <dbReference type="EMBL" id="AQS58398.1"/>
    </source>
</evidence>
<keyword evidence="2" id="KW-1185">Reference proteome</keyword>
<accession>A0A1S6IUE7</accession>
<sequence length="131" mass="14577">MTEIAKTKQLVINLAADHPVFKLDEKSRSQRVREILDHCFENEQKSEVDLAELNARVAILSSKIDLLEDVLQAVNEIKAALHKAPLPTSQPVAAQKRPALPENHTPLATPLATETQDKNIKFDVDAFFDLG</sequence>
<dbReference type="OrthoDB" id="1787462at2"/>
<name>A0A1S6IUE7_9FIRM</name>